<protein>
    <submittedName>
        <fullName evidence="2">Transcriptional regulator</fullName>
    </submittedName>
</protein>
<dbReference type="SUPFAM" id="SSF52467">
    <property type="entry name" value="DHS-like NAD/FAD-binding domain"/>
    <property type="match status" value="1"/>
</dbReference>
<evidence type="ECO:0000313" key="3">
    <source>
        <dbReference type="Proteomes" id="UP000051380"/>
    </source>
</evidence>
<comment type="caution">
    <text evidence="2">The sequence shown here is derived from an EMBL/GenBank/DDBJ whole genome shotgun (WGS) entry which is preliminary data.</text>
</comment>
<dbReference type="PANTHER" id="PTHR30595">
    <property type="entry name" value="GLPR-RELATED TRANSCRIPTIONAL REPRESSOR"/>
    <property type="match status" value="1"/>
</dbReference>
<dbReference type="InterPro" id="IPR029035">
    <property type="entry name" value="DHS-like_NAD/FAD-binding_dom"/>
</dbReference>
<dbReference type="Gene3D" id="3.40.50.1220">
    <property type="entry name" value="TPP-binding domain"/>
    <property type="match status" value="1"/>
</dbReference>
<dbReference type="EMBL" id="LJYF01000004">
    <property type="protein sequence ID" value="KRQ01791.1"/>
    <property type="molecule type" value="Genomic_DNA"/>
</dbReference>
<accession>A0A0R3D4R3</accession>
<sequence>MPDEPTLQTSTPGHIRSLLLDGSSPVLLLGAGASVTSGIPVAGATAEKAARWAWCREAGRSPEDIRIQRSDYWPWLCRQPWFSEHAPLADQYPKIIEKLLGVRKQRRDFFERLISPGVAPKIGYRALVRILNEGWINTVLTTNFDHCIEEAKVLENKPHFLVSIKTPDDLVRFNAASPDPQLVYLHGSVEHYSDKNLDHEVDQLDAPIVQRLVPLLRDHPLIVVGYRGNEPSVMRGLLLDQINATNTFAQGVYWCVRESDMQQPLSPLVKELAAAIGTNFQIVPIVGFDELLQYDLWDRLRSEGAQPIRRSHAYGQTDLPSDMRALETADADDLDDKMLRERLTQYAKRLGLNAPENPDRAWLREEARVRNLLRSVGNDLRPTLAGWLLFAPSPERKTAQATVAFSARGPVHWIKRCFGDDTATGKPDKDGFISVEQDISGNLWSQLNALTDLLALVNVSFRLKEEISRTAYPYDSLALKEVVVNALVHRDYDREGPVRIEVTLGEIRVSSPGGIIAEVAAQMAGKTLETVVRSGSRGIKGYRNPVITDLFYGGGQMDRSGSGLGDVWSLTLNNNGEVHFGPDANNENFVVTIHARPEAVDEVTNTAVSVVTDTVRYTTNLLPIDEMPAKIWHTATSSTAAWRLKKEAAGLAVPPGHVHDGRFFTLYDLEKIARDLVSPFDEGEVESLTLRELLDQPNGENILLKLMNEAIFEHLRKLGLAIDYNRRRAYFPKEEQGERKITYQGRVKRATRTVVKARVRRGTDDVLYYEHKAFGFTVMPFGGDWAVLLTPGYAFTRDGVGKPIGREKINILSTRRAARDFNPTVHHDVTFWASILSEDADGVFALTFERQNELSSYAPTILLSRSQPTVAFSSTAFSESEELDSEIEADLENLDDELSALAEEEAQSEDSDQEDDERDQDNDD</sequence>
<evidence type="ECO:0000256" key="1">
    <source>
        <dbReference type="SAM" id="MobiDB-lite"/>
    </source>
</evidence>
<gene>
    <name evidence="2" type="ORF">AOQ72_10215</name>
</gene>
<proteinExistence type="predicted"/>
<dbReference type="InterPro" id="IPR038475">
    <property type="entry name" value="RecG_C_sf"/>
</dbReference>
<dbReference type="OrthoDB" id="288285at2"/>
<name>A0A0R3D4R3_9BRAD</name>
<dbReference type="AlphaFoldDB" id="A0A0R3D4R3"/>
<dbReference type="PANTHER" id="PTHR30595:SF6">
    <property type="entry name" value="SCHLAFEN ALBA-2 DOMAIN-CONTAINING PROTEIN"/>
    <property type="match status" value="1"/>
</dbReference>
<evidence type="ECO:0000313" key="2">
    <source>
        <dbReference type="EMBL" id="KRQ01791.1"/>
    </source>
</evidence>
<dbReference type="Proteomes" id="UP000051380">
    <property type="component" value="Unassembled WGS sequence"/>
</dbReference>
<organism evidence="2 3">
    <name type="scientific">Bradyrhizobium yuanmingense</name>
    <dbReference type="NCBI Taxonomy" id="108015"/>
    <lineage>
        <taxon>Bacteria</taxon>
        <taxon>Pseudomonadati</taxon>
        <taxon>Pseudomonadota</taxon>
        <taxon>Alphaproteobacteria</taxon>
        <taxon>Hyphomicrobiales</taxon>
        <taxon>Nitrobacteraceae</taxon>
        <taxon>Bradyrhizobium</taxon>
    </lineage>
</organism>
<reference evidence="2 3" key="1">
    <citation type="submission" date="2015-09" db="EMBL/GenBank/DDBJ databases">
        <title>Draft Genome Sequence of the Strain BR 3267 (Bradyrhizobium yuanmingense) recommended as inoculant for cowpea in Brazil.</title>
        <authorList>
            <person name="Simoes-Araujo J.L."/>
            <person name="Zilli J.E."/>
        </authorList>
    </citation>
    <scope>NUCLEOTIDE SEQUENCE [LARGE SCALE GENOMIC DNA]</scope>
    <source>
        <strain evidence="2 3">BR3267</strain>
    </source>
</reference>
<dbReference type="Gene3D" id="3.30.565.60">
    <property type="match status" value="1"/>
</dbReference>
<dbReference type="RefSeq" id="WP_057026385.1">
    <property type="nucleotide sequence ID" value="NZ_LJYF01000004.1"/>
</dbReference>
<dbReference type="Pfam" id="PF13289">
    <property type="entry name" value="SIR2_2"/>
    <property type="match status" value="1"/>
</dbReference>
<feature type="region of interest" description="Disordered" evidence="1">
    <location>
        <begin position="894"/>
        <end position="924"/>
    </location>
</feature>